<keyword evidence="1" id="KW-0645">Protease</keyword>
<dbReference type="Pfam" id="PF13620">
    <property type="entry name" value="CarboxypepD_reg"/>
    <property type="match status" value="1"/>
</dbReference>
<evidence type="ECO:0000313" key="2">
    <source>
        <dbReference type="Proteomes" id="UP000198725"/>
    </source>
</evidence>
<dbReference type="InterPro" id="IPR013784">
    <property type="entry name" value="Carb-bd-like_fold"/>
</dbReference>
<dbReference type="AlphaFoldDB" id="A0A1I4G5X5"/>
<evidence type="ECO:0000313" key="1">
    <source>
        <dbReference type="EMBL" id="SFL24501.1"/>
    </source>
</evidence>
<keyword evidence="2" id="KW-1185">Reference proteome</keyword>
<keyword evidence="1" id="KW-0121">Carboxypeptidase</keyword>
<organism evidence="1 2">
    <name type="scientific">Rhodanobacter glycinis</name>
    <dbReference type="NCBI Taxonomy" id="582702"/>
    <lineage>
        <taxon>Bacteria</taxon>
        <taxon>Pseudomonadati</taxon>
        <taxon>Pseudomonadota</taxon>
        <taxon>Gammaproteobacteria</taxon>
        <taxon>Lysobacterales</taxon>
        <taxon>Rhodanobacteraceae</taxon>
        <taxon>Rhodanobacter</taxon>
    </lineage>
</organism>
<dbReference type="Gene3D" id="2.60.40.1120">
    <property type="entry name" value="Carboxypeptidase-like, regulatory domain"/>
    <property type="match status" value="1"/>
</dbReference>
<sequence>MNSIFSNHSSSRRHGRSLLLALVVGGFAMTGASVVNAQATAGKVFGKAPMGYAVAARSTTTGAHRQVKVDSNGRYSIRELPVGNYTVTLKEDGHAVMKHLNVPVIVGRGSEVDFDCAPGQCSETASK</sequence>
<dbReference type="RefSeq" id="WP_092705199.1">
    <property type="nucleotide sequence ID" value="NZ_FOSR01000021.1"/>
</dbReference>
<dbReference type="EMBL" id="FOSR01000021">
    <property type="protein sequence ID" value="SFL24501.1"/>
    <property type="molecule type" value="Genomic_DNA"/>
</dbReference>
<gene>
    <name evidence="1" type="ORF">SAMN05192579_12134</name>
</gene>
<protein>
    <submittedName>
        <fullName evidence="1">Carboxypeptidase regulatory-like domain-containing protein</fullName>
    </submittedName>
</protein>
<proteinExistence type="predicted"/>
<accession>A0A1I4G5X5</accession>
<name>A0A1I4G5X5_9GAMM</name>
<dbReference type="SUPFAM" id="SSF49452">
    <property type="entry name" value="Starch-binding domain-like"/>
    <property type="match status" value="1"/>
</dbReference>
<reference evidence="2" key="1">
    <citation type="submission" date="2016-10" db="EMBL/GenBank/DDBJ databases">
        <authorList>
            <person name="Varghese N."/>
            <person name="Submissions S."/>
        </authorList>
    </citation>
    <scope>NUCLEOTIDE SEQUENCE [LARGE SCALE GENOMIC DNA]</scope>
    <source>
        <strain evidence="2">MO64</strain>
    </source>
</reference>
<keyword evidence="1" id="KW-0378">Hydrolase</keyword>
<dbReference type="GO" id="GO:0004180">
    <property type="term" value="F:carboxypeptidase activity"/>
    <property type="evidence" value="ECO:0007669"/>
    <property type="project" value="UniProtKB-KW"/>
</dbReference>
<dbReference type="Proteomes" id="UP000198725">
    <property type="component" value="Unassembled WGS sequence"/>
</dbReference>
<dbReference type="GO" id="GO:0030246">
    <property type="term" value="F:carbohydrate binding"/>
    <property type="evidence" value="ECO:0007669"/>
    <property type="project" value="InterPro"/>
</dbReference>